<dbReference type="EC" id="2.7.13.3" evidence="3"/>
<comment type="subcellular location">
    <subcellularLocation>
        <location evidence="2">Membrane</location>
    </subcellularLocation>
</comment>
<dbReference type="GO" id="GO:0000160">
    <property type="term" value="P:phosphorelay signal transduction system"/>
    <property type="evidence" value="ECO:0007669"/>
    <property type="project" value="TreeGrafter"/>
</dbReference>
<dbReference type="PROSITE" id="PS50109">
    <property type="entry name" value="HIS_KIN"/>
    <property type="match status" value="1"/>
</dbReference>
<dbReference type="Pfam" id="PF02518">
    <property type="entry name" value="HATPase_c"/>
    <property type="match status" value="1"/>
</dbReference>
<evidence type="ECO:0000256" key="10">
    <source>
        <dbReference type="ARBA" id="ARBA00022989"/>
    </source>
</evidence>
<keyword evidence="11 12" id="KW-0472">Membrane</keyword>
<evidence type="ECO:0000256" key="5">
    <source>
        <dbReference type="ARBA" id="ARBA00022679"/>
    </source>
</evidence>
<dbReference type="InterPro" id="IPR003594">
    <property type="entry name" value="HATPase_dom"/>
</dbReference>
<dbReference type="CDD" id="cd16954">
    <property type="entry name" value="HATPase_PhoQ-like"/>
    <property type="match status" value="1"/>
</dbReference>
<accession>A0A974NDN6</accession>
<dbReference type="RefSeq" id="WP_201090491.1">
    <property type="nucleotide sequence ID" value="NZ_CP067393.1"/>
</dbReference>
<dbReference type="GO" id="GO:0004673">
    <property type="term" value="F:protein histidine kinase activity"/>
    <property type="evidence" value="ECO:0007669"/>
    <property type="project" value="UniProtKB-EC"/>
</dbReference>
<dbReference type="InterPro" id="IPR036890">
    <property type="entry name" value="HATPase_C_sf"/>
</dbReference>
<evidence type="ECO:0000256" key="2">
    <source>
        <dbReference type="ARBA" id="ARBA00004370"/>
    </source>
</evidence>
<evidence type="ECO:0000259" key="13">
    <source>
        <dbReference type="PROSITE" id="PS50109"/>
    </source>
</evidence>
<evidence type="ECO:0000256" key="8">
    <source>
        <dbReference type="ARBA" id="ARBA00022777"/>
    </source>
</evidence>
<evidence type="ECO:0000256" key="9">
    <source>
        <dbReference type="ARBA" id="ARBA00022840"/>
    </source>
</evidence>
<sequence>MKSIQRRLNLGLAGAILMVGLILTQLGILLFDTGLRNYFEHDLQEETEYLVTAVVRNKQAIYVNDDRINPIYTRPYSGRYYVIESGGNIWRSRSLWDFEFLTANQEGLLPKLVAGPNNQRLLTFRADFQKYGYDVKVTIARDYEPILTAFKSIQYWGVVGIVFALLMIVILQRIVIFKALRPLGQIREEIEQLQRGLRTSLDKEVPIELKPLVEQINQLLIYTGNQLKRSRNSLGNLGHALKTPLAVLMSVMARPEFDKIPKVKLLMKEQLEAIEQLLVRELNKAKIIGDVLPASYFVCDKELPTLIEVLHMVHNERVALELQVPEGLRLPWNKDDILELLGNLLDNVCKWAKSKVRLNITEEADHYHLVIDDDGPGINESQFEEVLSRGVRLDEQTAGHGLGLGIVKDMIESWQGELSLNRSELGGLQVSVILPKR</sequence>
<reference evidence="14 15" key="1">
    <citation type="submission" date="2021-01" db="EMBL/GenBank/DDBJ databases">
        <title>Entomomonas sp. F2A isolated from a house cricket (Acheta domesticus).</title>
        <authorList>
            <person name="Spergser J."/>
            <person name="Busse H.-J."/>
        </authorList>
    </citation>
    <scope>NUCLEOTIDE SEQUENCE [LARGE SCALE GENOMIC DNA]</scope>
    <source>
        <strain evidence="14 15">F2A</strain>
    </source>
</reference>
<dbReference type="PRINTS" id="PR00344">
    <property type="entry name" value="BCTRLSENSOR"/>
</dbReference>
<evidence type="ECO:0000256" key="3">
    <source>
        <dbReference type="ARBA" id="ARBA00012438"/>
    </source>
</evidence>
<organism evidence="14 15">
    <name type="scientific">Entomomonas asaccharolytica</name>
    <dbReference type="NCBI Taxonomy" id="2785331"/>
    <lineage>
        <taxon>Bacteria</taxon>
        <taxon>Pseudomonadati</taxon>
        <taxon>Pseudomonadota</taxon>
        <taxon>Gammaproteobacteria</taxon>
        <taxon>Pseudomonadales</taxon>
        <taxon>Pseudomonadaceae</taxon>
        <taxon>Entomomonas</taxon>
    </lineage>
</organism>
<evidence type="ECO:0000256" key="1">
    <source>
        <dbReference type="ARBA" id="ARBA00000085"/>
    </source>
</evidence>
<keyword evidence="4" id="KW-0597">Phosphoprotein</keyword>
<keyword evidence="5" id="KW-0808">Transferase</keyword>
<dbReference type="AlphaFoldDB" id="A0A974NDN6"/>
<evidence type="ECO:0000256" key="11">
    <source>
        <dbReference type="ARBA" id="ARBA00023136"/>
    </source>
</evidence>
<dbReference type="InterPro" id="IPR058619">
    <property type="entry name" value="PhoQ/CarS-like_HATPase"/>
</dbReference>
<dbReference type="GO" id="GO:0005524">
    <property type="term" value="F:ATP binding"/>
    <property type="evidence" value="ECO:0007669"/>
    <property type="project" value="UniProtKB-KW"/>
</dbReference>
<dbReference type="InterPro" id="IPR050428">
    <property type="entry name" value="TCS_sensor_his_kinase"/>
</dbReference>
<dbReference type="EMBL" id="CP067393">
    <property type="protein sequence ID" value="QQP84594.1"/>
    <property type="molecule type" value="Genomic_DNA"/>
</dbReference>
<keyword evidence="6 12" id="KW-0812">Transmembrane</keyword>
<dbReference type="GO" id="GO:0005886">
    <property type="term" value="C:plasma membrane"/>
    <property type="evidence" value="ECO:0007669"/>
    <property type="project" value="TreeGrafter"/>
</dbReference>
<keyword evidence="7" id="KW-0547">Nucleotide-binding</keyword>
<evidence type="ECO:0000256" key="6">
    <source>
        <dbReference type="ARBA" id="ARBA00022692"/>
    </source>
</evidence>
<evidence type="ECO:0000313" key="14">
    <source>
        <dbReference type="EMBL" id="QQP84594.1"/>
    </source>
</evidence>
<comment type="catalytic activity">
    <reaction evidence="1">
        <text>ATP + protein L-histidine = ADP + protein N-phospho-L-histidine.</text>
        <dbReference type="EC" id="2.7.13.3"/>
    </reaction>
</comment>
<protein>
    <recommendedName>
        <fullName evidence="3">histidine kinase</fullName>
        <ecNumber evidence="3">2.7.13.3</ecNumber>
    </recommendedName>
</protein>
<feature type="domain" description="Histidine kinase" evidence="13">
    <location>
        <begin position="236"/>
        <end position="437"/>
    </location>
</feature>
<keyword evidence="8" id="KW-0418">Kinase</keyword>
<keyword evidence="15" id="KW-1185">Reference proteome</keyword>
<feature type="transmembrane region" description="Helical" evidence="12">
    <location>
        <begin position="12"/>
        <end position="31"/>
    </location>
</feature>
<dbReference type="InterPro" id="IPR004358">
    <property type="entry name" value="Sig_transdc_His_kin-like_C"/>
</dbReference>
<dbReference type="Proteomes" id="UP000595278">
    <property type="component" value="Chromosome"/>
</dbReference>
<evidence type="ECO:0000256" key="12">
    <source>
        <dbReference type="SAM" id="Phobius"/>
    </source>
</evidence>
<dbReference type="PANTHER" id="PTHR45436:SF5">
    <property type="entry name" value="SENSOR HISTIDINE KINASE TRCS"/>
    <property type="match status" value="1"/>
</dbReference>
<dbReference type="InterPro" id="IPR005467">
    <property type="entry name" value="His_kinase_dom"/>
</dbReference>
<evidence type="ECO:0000313" key="15">
    <source>
        <dbReference type="Proteomes" id="UP000595278"/>
    </source>
</evidence>
<gene>
    <name evidence="14" type="ORF">JHT90_09235</name>
</gene>
<keyword evidence="9 14" id="KW-0067">ATP-binding</keyword>
<keyword evidence="10 12" id="KW-1133">Transmembrane helix</keyword>
<feature type="transmembrane region" description="Helical" evidence="12">
    <location>
        <begin position="153"/>
        <end position="171"/>
    </location>
</feature>
<name>A0A974NDN6_9GAMM</name>
<evidence type="ECO:0000256" key="4">
    <source>
        <dbReference type="ARBA" id="ARBA00022553"/>
    </source>
</evidence>
<dbReference type="SUPFAM" id="SSF55874">
    <property type="entry name" value="ATPase domain of HSP90 chaperone/DNA topoisomerase II/histidine kinase"/>
    <property type="match status" value="1"/>
</dbReference>
<dbReference type="KEGG" id="eaz:JHT90_09235"/>
<dbReference type="PANTHER" id="PTHR45436">
    <property type="entry name" value="SENSOR HISTIDINE KINASE YKOH"/>
    <property type="match status" value="1"/>
</dbReference>
<evidence type="ECO:0000256" key="7">
    <source>
        <dbReference type="ARBA" id="ARBA00022741"/>
    </source>
</evidence>
<dbReference type="Gene3D" id="3.30.565.10">
    <property type="entry name" value="Histidine kinase-like ATPase, C-terminal domain"/>
    <property type="match status" value="1"/>
</dbReference>
<proteinExistence type="predicted"/>
<dbReference type="SMART" id="SM00387">
    <property type="entry name" value="HATPase_c"/>
    <property type="match status" value="1"/>
</dbReference>